<organism evidence="1 2">
    <name type="scientific">Cichorium intybus</name>
    <name type="common">Chicory</name>
    <dbReference type="NCBI Taxonomy" id="13427"/>
    <lineage>
        <taxon>Eukaryota</taxon>
        <taxon>Viridiplantae</taxon>
        <taxon>Streptophyta</taxon>
        <taxon>Embryophyta</taxon>
        <taxon>Tracheophyta</taxon>
        <taxon>Spermatophyta</taxon>
        <taxon>Magnoliopsida</taxon>
        <taxon>eudicotyledons</taxon>
        <taxon>Gunneridae</taxon>
        <taxon>Pentapetalae</taxon>
        <taxon>asterids</taxon>
        <taxon>campanulids</taxon>
        <taxon>Asterales</taxon>
        <taxon>Asteraceae</taxon>
        <taxon>Cichorioideae</taxon>
        <taxon>Cichorieae</taxon>
        <taxon>Cichoriinae</taxon>
        <taxon>Cichorium</taxon>
    </lineage>
</organism>
<reference evidence="2" key="1">
    <citation type="journal article" date="2022" name="Mol. Ecol. Resour.">
        <title>The genomes of chicory, endive, great burdock and yacon provide insights into Asteraceae palaeo-polyploidization history and plant inulin production.</title>
        <authorList>
            <person name="Fan W."/>
            <person name="Wang S."/>
            <person name="Wang H."/>
            <person name="Wang A."/>
            <person name="Jiang F."/>
            <person name="Liu H."/>
            <person name="Zhao H."/>
            <person name="Xu D."/>
            <person name="Zhang Y."/>
        </authorList>
    </citation>
    <scope>NUCLEOTIDE SEQUENCE [LARGE SCALE GENOMIC DNA]</scope>
    <source>
        <strain evidence="2">cv. Punajuju</strain>
    </source>
</reference>
<dbReference type="EMBL" id="CM042010">
    <property type="protein sequence ID" value="KAI3782399.1"/>
    <property type="molecule type" value="Genomic_DNA"/>
</dbReference>
<keyword evidence="2" id="KW-1185">Reference proteome</keyword>
<evidence type="ECO:0000313" key="1">
    <source>
        <dbReference type="EMBL" id="KAI3782399.1"/>
    </source>
</evidence>
<sequence length="89" mass="9568">MIKSDPSSPISENSRRQYHCHLQLPAAVLLTATALNAICLPIGTSAAQLRCFRRLGIAGCIRPVACSPPLLLTLLCFSRCCSDKVTKNA</sequence>
<comment type="caution">
    <text evidence="1">The sequence shown here is derived from an EMBL/GenBank/DDBJ whole genome shotgun (WGS) entry which is preliminary data.</text>
</comment>
<name>A0ACB9GFU1_CICIN</name>
<evidence type="ECO:0000313" key="2">
    <source>
        <dbReference type="Proteomes" id="UP001055811"/>
    </source>
</evidence>
<accession>A0ACB9GFU1</accession>
<reference evidence="1 2" key="2">
    <citation type="journal article" date="2022" name="Mol. Ecol. Resour.">
        <title>The genomes of chicory, endive, great burdock and yacon provide insights into Asteraceae paleo-polyploidization history and plant inulin production.</title>
        <authorList>
            <person name="Fan W."/>
            <person name="Wang S."/>
            <person name="Wang H."/>
            <person name="Wang A."/>
            <person name="Jiang F."/>
            <person name="Liu H."/>
            <person name="Zhao H."/>
            <person name="Xu D."/>
            <person name="Zhang Y."/>
        </authorList>
    </citation>
    <scope>NUCLEOTIDE SEQUENCE [LARGE SCALE GENOMIC DNA]</scope>
    <source>
        <strain evidence="2">cv. Punajuju</strain>
        <tissue evidence="1">Leaves</tissue>
    </source>
</reference>
<proteinExistence type="predicted"/>
<gene>
    <name evidence="1" type="ORF">L2E82_12444</name>
</gene>
<dbReference type="Proteomes" id="UP001055811">
    <property type="component" value="Linkage Group LG02"/>
</dbReference>
<protein>
    <submittedName>
        <fullName evidence="1">Uncharacterized protein</fullName>
    </submittedName>
</protein>